<comment type="caution">
    <text evidence="2">The sequence shown here is derived from an EMBL/GenBank/DDBJ whole genome shotgun (WGS) entry which is preliminary data.</text>
</comment>
<gene>
    <name evidence="2" type="ORF">HUK84_00190</name>
</gene>
<name>A0A7Y7ISP4_9PROT</name>
<protein>
    <submittedName>
        <fullName evidence="2">LysR family transcriptional regulator</fullName>
    </submittedName>
</protein>
<evidence type="ECO:0000313" key="3">
    <source>
        <dbReference type="Proteomes" id="UP000534870"/>
    </source>
</evidence>
<evidence type="ECO:0000256" key="1">
    <source>
        <dbReference type="SAM" id="MobiDB-lite"/>
    </source>
</evidence>
<dbReference type="Proteomes" id="UP000534870">
    <property type="component" value="Unassembled WGS sequence"/>
</dbReference>
<dbReference type="EMBL" id="JABXXP010000001">
    <property type="protein sequence ID" value="NVN09590.1"/>
    <property type="molecule type" value="Genomic_DNA"/>
</dbReference>
<proteinExistence type="predicted"/>
<feature type="compositionally biased region" description="Basic and acidic residues" evidence="1">
    <location>
        <begin position="76"/>
        <end position="87"/>
    </location>
</feature>
<accession>A0A7Y7ISP4</accession>
<organism evidence="2 3">
    <name type="scientific">Nguyenibacter vanlangensis</name>
    <dbReference type="NCBI Taxonomy" id="1216886"/>
    <lineage>
        <taxon>Bacteria</taxon>
        <taxon>Pseudomonadati</taxon>
        <taxon>Pseudomonadota</taxon>
        <taxon>Alphaproteobacteria</taxon>
        <taxon>Acetobacterales</taxon>
        <taxon>Acetobacteraceae</taxon>
        <taxon>Nguyenibacter</taxon>
    </lineage>
</organism>
<dbReference type="AlphaFoldDB" id="A0A7Y7ISP4"/>
<sequence length="93" mass="10620">MAEDRLFALLHDDRPACTRARVMQSADFEYFKLAVEAGSLTRAAMIHGMRLSTFARATDRLEDELASPPEAKPHRHSFDGSRERDNLESFFFS</sequence>
<reference evidence="2 3" key="1">
    <citation type="submission" date="2020-06" db="EMBL/GenBank/DDBJ databases">
        <title>Description of novel acetic acid bacteria.</title>
        <authorList>
            <person name="Sombolestani A."/>
        </authorList>
    </citation>
    <scope>NUCLEOTIDE SEQUENCE [LARGE SCALE GENOMIC DNA]</scope>
    <source>
        <strain evidence="2 3">LMG 31431</strain>
    </source>
</reference>
<dbReference type="RefSeq" id="WP_176638388.1">
    <property type="nucleotide sequence ID" value="NZ_JABXXP010000001.1"/>
</dbReference>
<evidence type="ECO:0000313" key="2">
    <source>
        <dbReference type="EMBL" id="NVN09590.1"/>
    </source>
</evidence>
<feature type="region of interest" description="Disordered" evidence="1">
    <location>
        <begin position="62"/>
        <end position="93"/>
    </location>
</feature>